<dbReference type="InterPro" id="IPR006539">
    <property type="entry name" value="P-type_ATPase_IV"/>
</dbReference>
<keyword evidence="13" id="KW-0967">Endosome</keyword>
<dbReference type="InterPro" id="IPR023214">
    <property type="entry name" value="HAD_sf"/>
</dbReference>
<feature type="domain" description="P-type ATPase N-terminal" evidence="30">
    <location>
        <begin position="42"/>
        <end position="96"/>
    </location>
</feature>
<dbReference type="PANTHER" id="PTHR24092">
    <property type="entry name" value="PROBABLE PHOSPHOLIPID-TRANSPORTING ATPASE"/>
    <property type="match status" value="1"/>
</dbReference>
<keyword evidence="14" id="KW-0256">Endoplasmic reticulum</keyword>
<dbReference type="Pfam" id="PF13246">
    <property type="entry name" value="Cation_ATPase"/>
    <property type="match status" value="1"/>
</dbReference>
<evidence type="ECO:0000256" key="2">
    <source>
        <dbReference type="ARBA" id="ARBA00004172"/>
    </source>
</evidence>
<dbReference type="SUPFAM" id="SSF81660">
    <property type="entry name" value="Metal cation-transporting ATPase, ATP-binding domain N"/>
    <property type="match status" value="1"/>
</dbReference>
<feature type="binding site" evidence="26">
    <location>
        <position position="554"/>
    </location>
    <ligand>
        <name>ATP</name>
        <dbReference type="ChEBI" id="CHEBI:30616"/>
    </ligand>
</feature>
<evidence type="ECO:0000256" key="1">
    <source>
        <dbReference type="ARBA" id="ARBA00001946"/>
    </source>
</evidence>
<feature type="binding site" evidence="26">
    <location>
        <position position="577"/>
    </location>
    <ligand>
        <name>ATP</name>
        <dbReference type="ChEBI" id="CHEBI:30616"/>
    </ligand>
</feature>
<keyword evidence="11 27" id="KW-0479">Metal-binding</keyword>
<dbReference type="SUPFAM" id="SSF56784">
    <property type="entry name" value="HAD-like"/>
    <property type="match status" value="1"/>
</dbReference>
<keyword evidence="20 28" id="KW-0472">Membrane</keyword>
<evidence type="ECO:0000256" key="21">
    <source>
        <dbReference type="ARBA" id="ARBA00034036"/>
    </source>
</evidence>
<feature type="binding site" evidence="26">
    <location>
        <position position="608"/>
    </location>
    <ligand>
        <name>ATP</name>
        <dbReference type="ChEBI" id="CHEBI:30616"/>
    </ligand>
</feature>
<evidence type="ECO:0000256" key="28">
    <source>
        <dbReference type="RuleBase" id="RU362033"/>
    </source>
</evidence>
<dbReference type="CDD" id="cd02073">
    <property type="entry name" value="P-type_ATPase_APLT_Dnf-like"/>
    <property type="match status" value="1"/>
</dbReference>
<evidence type="ECO:0000256" key="19">
    <source>
        <dbReference type="ARBA" id="ARBA00023055"/>
    </source>
</evidence>
<dbReference type="Proteomes" id="UP000694397">
    <property type="component" value="Chromosome 1"/>
</dbReference>
<dbReference type="PANTHER" id="PTHR24092:SF33">
    <property type="entry name" value="PHOSPHOLIPID-TRANSPORTING ATPASE IH"/>
    <property type="match status" value="1"/>
</dbReference>
<feature type="binding site" evidence="26">
    <location>
        <position position="416"/>
    </location>
    <ligand>
        <name>ATP</name>
        <dbReference type="ChEBI" id="CHEBI:30616"/>
    </ligand>
</feature>
<feature type="binding site" evidence="26">
    <location>
        <position position="415"/>
    </location>
    <ligand>
        <name>ATP</name>
        <dbReference type="ChEBI" id="CHEBI:30616"/>
    </ligand>
</feature>
<feature type="binding site" evidence="26">
    <location>
        <position position="829"/>
    </location>
    <ligand>
        <name>ATP</name>
        <dbReference type="ChEBI" id="CHEBI:30616"/>
    </ligand>
</feature>
<feature type="domain" description="P-type ATPase C-terminal" evidence="31">
    <location>
        <begin position="852"/>
        <end position="890"/>
    </location>
</feature>
<dbReference type="NCBIfam" id="TIGR01652">
    <property type="entry name" value="ATPase-Plipid"/>
    <property type="match status" value="2"/>
</dbReference>
<dbReference type="InterPro" id="IPR018303">
    <property type="entry name" value="ATPase_P-typ_P_site"/>
</dbReference>
<feature type="transmembrane region" description="Helical" evidence="28">
    <location>
        <begin position="980"/>
        <end position="1002"/>
    </location>
</feature>
<dbReference type="Gene3D" id="3.40.50.1000">
    <property type="entry name" value="HAD superfamily/HAD-like"/>
    <property type="match status" value="1"/>
</dbReference>
<feature type="transmembrane region" description="Helical" evidence="28">
    <location>
        <begin position="1044"/>
        <end position="1069"/>
    </location>
</feature>
<feature type="binding site" evidence="27">
    <location>
        <position position="416"/>
    </location>
    <ligand>
        <name>Mg(2+)</name>
        <dbReference type="ChEBI" id="CHEBI:18420"/>
    </ligand>
</feature>
<name>A0A8C9T3F0_SCLFO</name>
<keyword evidence="9" id="KW-0597">Phosphoprotein</keyword>
<evidence type="ECO:0000256" key="12">
    <source>
        <dbReference type="ARBA" id="ARBA00022741"/>
    </source>
</evidence>
<keyword evidence="19" id="KW-0445">Lipid transport</keyword>
<feature type="domain" description="P-type ATPase C-terminal" evidence="31">
    <location>
        <begin position="891"/>
        <end position="1084"/>
    </location>
</feature>
<dbReference type="Pfam" id="PF16212">
    <property type="entry name" value="PhoLip_ATPase_C"/>
    <property type="match status" value="2"/>
</dbReference>
<dbReference type="GO" id="GO:0005789">
    <property type="term" value="C:endoplasmic reticulum membrane"/>
    <property type="evidence" value="ECO:0007669"/>
    <property type="project" value="UniProtKB-SubCell"/>
</dbReference>
<feature type="transmembrane region" description="Helical" evidence="28">
    <location>
        <begin position="349"/>
        <end position="368"/>
    </location>
</feature>
<dbReference type="Pfam" id="PF00122">
    <property type="entry name" value="E1-E2_ATPase"/>
    <property type="match status" value="1"/>
</dbReference>
<dbReference type="Gene3D" id="2.70.150.10">
    <property type="entry name" value="Calcium-transporting ATPase, cytoplasmic transduction domain A"/>
    <property type="match status" value="1"/>
</dbReference>
<feature type="active site" description="4-aspartylphosphate intermediate" evidence="25">
    <location>
        <position position="414"/>
    </location>
</feature>
<evidence type="ECO:0000256" key="14">
    <source>
        <dbReference type="ARBA" id="ARBA00022824"/>
    </source>
</evidence>
<evidence type="ECO:0000313" key="32">
    <source>
        <dbReference type="Ensembl" id="ENSSFOP00015046504.1"/>
    </source>
</evidence>
<evidence type="ECO:0000256" key="6">
    <source>
        <dbReference type="ARBA" id="ARBA00008109"/>
    </source>
</evidence>
<feature type="transmembrane region" description="Helical" evidence="28">
    <location>
        <begin position="895"/>
        <end position="916"/>
    </location>
</feature>
<evidence type="ECO:0000256" key="27">
    <source>
        <dbReference type="PIRSR" id="PIRSR606539-3"/>
    </source>
</evidence>
<dbReference type="AlphaFoldDB" id="A0A8C9T3F0"/>
<feature type="binding site" evidence="26">
    <location>
        <position position="512"/>
    </location>
    <ligand>
        <name>ATP</name>
        <dbReference type="ChEBI" id="CHEBI:30616"/>
    </ligand>
</feature>
<reference evidence="32 33" key="1">
    <citation type="submission" date="2019-04" db="EMBL/GenBank/DDBJ databases">
        <authorList>
            <consortium name="Wellcome Sanger Institute Data Sharing"/>
        </authorList>
    </citation>
    <scope>NUCLEOTIDE SEQUENCE [LARGE SCALE GENOMIC DNA]</scope>
</reference>
<dbReference type="SUPFAM" id="SSF81653">
    <property type="entry name" value="Calcium ATPase, transduction domain A"/>
    <property type="match status" value="1"/>
</dbReference>
<dbReference type="GO" id="GO:0140326">
    <property type="term" value="F:ATPase-coupled intramembrane lipid transporter activity"/>
    <property type="evidence" value="ECO:0007669"/>
    <property type="project" value="UniProtKB-EC"/>
</dbReference>
<dbReference type="FunFam" id="2.70.150.10:FF:000009">
    <property type="entry name" value="Phospholipid-transporting ATPase"/>
    <property type="match status" value="1"/>
</dbReference>
<dbReference type="InterPro" id="IPR032630">
    <property type="entry name" value="P_typ_ATPase_c"/>
</dbReference>
<dbReference type="FunFam" id="3.40.1110.10:FF:000016">
    <property type="entry name" value="Phospholipid-transporting ATPase"/>
    <property type="match status" value="1"/>
</dbReference>
<evidence type="ECO:0000256" key="8">
    <source>
        <dbReference type="ARBA" id="ARBA00022475"/>
    </source>
</evidence>
<feature type="binding site" evidence="27">
    <location>
        <position position="414"/>
    </location>
    <ligand>
        <name>Mg(2+)</name>
        <dbReference type="ChEBI" id="CHEBI:18420"/>
    </ligand>
</feature>
<evidence type="ECO:0000259" key="31">
    <source>
        <dbReference type="Pfam" id="PF16212"/>
    </source>
</evidence>
<dbReference type="Gene3D" id="3.40.1110.10">
    <property type="entry name" value="Calcium-transporting ATPase, cytoplasmic domain N"/>
    <property type="match status" value="1"/>
</dbReference>
<dbReference type="GO" id="GO:0005886">
    <property type="term" value="C:plasma membrane"/>
    <property type="evidence" value="ECO:0007669"/>
    <property type="project" value="UniProtKB-SubCell"/>
</dbReference>
<dbReference type="InterPro" id="IPR059000">
    <property type="entry name" value="ATPase_P-type_domA"/>
</dbReference>
<evidence type="ECO:0000256" key="5">
    <source>
        <dbReference type="ARBA" id="ARBA00004651"/>
    </source>
</evidence>
<evidence type="ECO:0000256" key="18">
    <source>
        <dbReference type="ARBA" id="ARBA00022989"/>
    </source>
</evidence>
<keyword evidence="10 28" id="KW-0812">Transmembrane</keyword>
<evidence type="ECO:0000313" key="33">
    <source>
        <dbReference type="Proteomes" id="UP000694397"/>
    </source>
</evidence>
<feature type="transmembrane region" description="Helical" evidence="28">
    <location>
        <begin position="1014"/>
        <end position="1038"/>
    </location>
</feature>
<comment type="similarity">
    <text evidence="6 28">Belongs to the cation transport ATPase (P-type) (TC 3.A.3) family. Type IV subfamily.</text>
</comment>
<evidence type="ECO:0000256" key="20">
    <source>
        <dbReference type="ARBA" id="ARBA00023136"/>
    </source>
</evidence>
<keyword evidence="16 27" id="KW-0460">Magnesium</keyword>
<evidence type="ECO:0000256" key="10">
    <source>
        <dbReference type="ARBA" id="ARBA00022692"/>
    </source>
</evidence>
<proteinExistence type="inferred from homology"/>
<evidence type="ECO:0000256" key="25">
    <source>
        <dbReference type="PIRSR" id="PIRSR606539-1"/>
    </source>
</evidence>
<comment type="cofactor">
    <cofactor evidence="1 27">
        <name>Mg(2+)</name>
        <dbReference type="ChEBI" id="CHEBI:18420"/>
    </cofactor>
</comment>
<dbReference type="SFLD" id="SFLDS00003">
    <property type="entry name" value="Haloacid_Dehalogenase"/>
    <property type="match status" value="1"/>
</dbReference>
<dbReference type="NCBIfam" id="TIGR01494">
    <property type="entry name" value="ATPase_P-type"/>
    <property type="match status" value="3"/>
</dbReference>
<evidence type="ECO:0000256" key="9">
    <source>
        <dbReference type="ARBA" id="ARBA00022553"/>
    </source>
</evidence>
<evidence type="ECO:0000256" key="15">
    <source>
        <dbReference type="ARBA" id="ARBA00022840"/>
    </source>
</evidence>
<feature type="binding site" evidence="26">
    <location>
        <position position="799"/>
    </location>
    <ligand>
        <name>ATP</name>
        <dbReference type="ChEBI" id="CHEBI:30616"/>
    </ligand>
</feature>
<dbReference type="InterPro" id="IPR023299">
    <property type="entry name" value="ATPase_P-typ_cyto_dom_N"/>
</dbReference>
<evidence type="ECO:0000256" key="3">
    <source>
        <dbReference type="ARBA" id="ARBA00004412"/>
    </source>
</evidence>
<feature type="transmembrane region" description="Helical" evidence="28">
    <location>
        <begin position="295"/>
        <end position="318"/>
    </location>
</feature>
<comment type="catalytic activity">
    <reaction evidence="23">
        <text>a 1,2-diacyl-sn-glycero-3-phospho-L-serine(out) + ATP + H2O = a 1,2-diacyl-sn-glycero-3-phospho-L-serine(in) + ADP + phosphate + H(+)</text>
        <dbReference type="Rhea" id="RHEA:38567"/>
        <dbReference type="ChEBI" id="CHEBI:15377"/>
        <dbReference type="ChEBI" id="CHEBI:15378"/>
        <dbReference type="ChEBI" id="CHEBI:30616"/>
        <dbReference type="ChEBI" id="CHEBI:43474"/>
        <dbReference type="ChEBI" id="CHEBI:57262"/>
        <dbReference type="ChEBI" id="CHEBI:456216"/>
    </reaction>
    <physiologicalReaction direction="left-to-right" evidence="23">
        <dbReference type="Rhea" id="RHEA:38568"/>
    </physiologicalReaction>
</comment>
<dbReference type="InterPro" id="IPR001757">
    <property type="entry name" value="P_typ_ATPase"/>
</dbReference>
<keyword evidence="8" id="KW-1003">Cell membrane</keyword>
<comment type="subunit">
    <text evidence="24">Component of a P4-ATPase flippase complex which consists of a catalytic alpha subunit ATP11A and an accessory beta subunit TMEM30A.</text>
</comment>
<protein>
    <recommendedName>
        <fullName evidence="28">Phospholipid-transporting ATPase</fullName>
        <ecNumber evidence="28">7.6.2.1</ecNumber>
    </recommendedName>
</protein>
<dbReference type="InterPro" id="IPR044492">
    <property type="entry name" value="P_typ_ATPase_HD_dom"/>
</dbReference>
<feature type="transmembrane region" description="Helical" evidence="28">
    <location>
        <begin position="946"/>
        <end position="968"/>
    </location>
</feature>
<evidence type="ECO:0000259" key="29">
    <source>
        <dbReference type="Pfam" id="PF00122"/>
    </source>
</evidence>
<evidence type="ECO:0000256" key="24">
    <source>
        <dbReference type="ARBA" id="ARBA00065117"/>
    </source>
</evidence>
<feature type="transmembrane region" description="Helical" evidence="28">
    <location>
        <begin position="72"/>
        <end position="87"/>
    </location>
</feature>
<dbReference type="GO" id="GO:0045332">
    <property type="term" value="P:phospholipid translocation"/>
    <property type="evidence" value="ECO:0007669"/>
    <property type="project" value="TreeGrafter"/>
</dbReference>
<feature type="binding site" evidence="26">
    <location>
        <position position="830"/>
    </location>
    <ligand>
        <name>ATP</name>
        <dbReference type="ChEBI" id="CHEBI:30616"/>
    </ligand>
</feature>
<dbReference type="InterPro" id="IPR032631">
    <property type="entry name" value="P-type_ATPase_N"/>
</dbReference>
<keyword evidence="17 28" id="KW-1278">Translocase</keyword>
<evidence type="ECO:0000256" key="23">
    <source>
        <dbReference type="ARBA" id="ARBA00051303"/>
    </source>
</evidence>
<comment type="catalytic activity">
    <reaction evidence="21 28">
        <text>ATP + H2O + phospholipidSide 1 = ADP + phosphate + phospholipidSide 2.</text>
        <dbReference type="EC" id="7.6.2.1"/>
    </reaction>
</comment>
<evidence type="ECO:0000256" key="13">
    <source>
        <dbReference type="ARBA" id="ARBA00022753"/>
    </source>
</evidence>
<dbReference type="InterPro" id="IPR036412">
    <property type="entry name" value="HAD-like_sf"/>
</dbReference>
<evidence type="ECO:0000259" key="30">
    <source>
        <dbReference type="Pfam" id="PF16209"/>
    </source>
</evidence>
<dbReference type="GO" id="GO:0010831">
    <property type="term" value="P:positive regulation of myotube differentiation"/>
    <property type="evidence" value="ECO:0007669"/>
    <property type="project" value="UniProtKB-ARBA"/>
</dbReference>
<feature type="binding site" evidence="26">
    <location>
        <position position="414"/>
    </location>
    <ligand>
        <name>ATP</name>
        <dbReference type="ChEBI" id="CHEBI:30616"/>
    </ligand>
</feature>
<dbReference type="SUPFAM" id="SSF81665">
    <property type="entry name" value="Calcium ATPase, transmembrane domain M"/>
    <property type="match status" value="1"/>
</dbReference>
<feature type="binding site" evidence="26">
    <location>
        <position position="689"/>
    </location>
    <ligand>
        <name>ATP</name>
        <dbReference type="ChEBI" id="CHEBI:30616"/>
    </ligand>
</feature>
<reference evidence="32" key="3">
    <citation type="submission" date="2025-09" db="UniProtKB">
        <authorList>
            <consortium name="Ensembl"/>
        </authorList>
    </citation>
    <scope>IDENTIFICATION</scope>
</reference>
<gene>
    <name evidence="32" type="primary">ATP11A</name>
</gene>
<evidence type="ECO:0000256" key="22">
    <source>
        <dbReference type="ARBA" id="ARBA00049128"/>
    </source>
</evidence>
<reference evidence="32" key="2">
    <citation type="submission" date="2025-08" db="UniProtKB">
        <authorList>
            <consortium name="Ensembl"/>
        </authorList>
    </citation>
    <scope>IDENTIFICATION</scope>
</reference>
<evidence type="ECO:0000256" key="16">
    <source>
        <dbReference type="ARBA" id="ARBA00022842"/>
    </source>
</evidence>
<dbReference type="InterPro" id="IPR023298">
    <property type="entry name" value="ATPase_P-typ_TM_dom_sf"/>
</dbReference>
<dbReference type="EC" id="7.6.2.1" evidence="28"/>
<dbReference type="Ensembl" id="ENSSFOT00015059898.1">
    <property type="protein sequence ID" value="ENSSFOP00015046504.1"/>
    <property type="gene ID" value="ENSSFOG00015000752.2"/>
</dbReference>
<keyword evidence="7" id="KW-0813">Transport</keyword>
<accession>A0A8C9T3F0</accession>
<evidence type="ECO:0000256" key="4">
    <source>
        <dbReference type="ARBA" id="ARBA00004477"/>
    </source>
</evidence>
<feature type="domain" description="P-type ATPase A" evidence="29">
    <location>
        <begin position="129"/>
        <end position="192"/>
    </location>
</feature>
<keyword evidence="12 26" id="KW-0547">Nucleotide-binding</keyword>
<evidence type="ECO:0000256" key="26">
    <source>
        <dbReference type="PIRSR" id="PIRSR606539-2"/>
    </source>
</evidence>
<feature type="binding site" evidence="26">
    <location>
        <position position="805"/>
    </location>
    <ligand>
        <name>ATP</name>
        <dbReference type="ChEBI" id="CHEBI:30616"/>
    </ligand>
</feature>
<keyword evidence="33" id="KW-1185">Reference proteome</keyword>
<comment type="catalytic activity">
    <reaction evidence="22">
        <text>a 1,2-diacyl-sn-glycero-3-phosphoethanolamine(out) + ATP + H2O = a 1,2-diacyl-sn-glycero-3-phosphoethanolamine(in) + ADP + phosphate + H(+)</text>
        <dbReference type="Rhea" id="RHEA:66132"/>
        <dbReference type="ChEBI" id="CHEBI:15377"/>
        <dbReference type="ChEBI" id="CHEBI:15378"/>
        <dbReference type="ChEBI" id="CHEBI:30616"/>
        <dbReference type="ChEBI" id="CHEBI:43474"/>
        <dbReference type="ChEBI" id="CHEBI:64612"/>
        <dbReference type="ChEBI" id="CHEBI:456216"/>
    </reaction>
    <physiologicalReaction direction="left-to-right" evidence="22">
        <dbReference type="Rhea" id="RHEA:66133"/>
    </physiologicalReaction>
</comment>
<dbReference type="GeneTree" id="ENSGT00940000157849"/>
<dbReference type="Pfam" id="PF16209">
    <property type="entry name" value="PhoLip_ATPase_N"/>
    <property type="match status" value="1"/>
</dbReference>
<feature type="binding site" evidence="26">
    <location>
        <position position="688"/>
    </location>
    <ligand>
        <name>ATP</name>
        <dbReference type="ChEBI" id="CHEBI:30616"/>
    </ligand>
</feature>
<feature type="binding site" evidence="26">
    <location>
        <position position="690"/>
    </location>
    <ligand>
        <name>ATP</name>
        <dbReference type="ChEBI" id="CHEBI:30616"/>
    </ligand>
</feature>
<feature type="binding site" evidence="27">
    <location>
        <position position="830"/>
    </location>
    <ligand>
        <name>Mg(2+)</name>
        <dbReference type="ChEBI" id="CHEBI:18420"/>
    </ligand>
</feature>
<dbReference type="PRINTS" id="PR00119">
    <property type="entry name" value="CATATPASE"/>
</dbReference>
<dbReference type="GO" id="GO:0005769">
    <property type="term" value="C:early endosome"/>
    <property type="evidence" value="ECO:0007669"/>
    <property type="project" value="UniProtKB-SubCell"/>
</dbReference>
<sequence>MDFNAIRNLISRYCTGEENWVDSRTVYIGHREPPPGTEAYIPQRFPDNRIVSSKYTFWNFVPKNLFEQFRRIANFYFLIIFLVQLIIDTPTSPITSGLPLFFVITVTAIKQGYEDWLRHKADNAVNQCPVHIIQHGKVVRKQSHKLRVGDIVLVKEDETFPCDLILLSTSRDDGTCFVTTASLDGESSHKTYYAVQDTKSFNTEQELDTLRATIECEQPQPDLYKFVGRINIYQERDEPIARPLGSENVLLRGATLKNTEYVYAVAIYTGMETKMALNYQSKSQKRSAVEKSMNAFLIVYLCILLSKALINTVLKYVWQANPNRDEPWYNEKTESERQRHVLIRAFTDFLAFMVLFNYIIPVSMYVTVEMQKFLGSYFITWDEEMFDDEIGEGALVNTSDLNEELGQVEYIFTDKTGTLTENNMEFIECCVDGHVYVPHAICNGQILPGALGIDMIDSSPGPDGKEHEELFFRALCLCHTVQVKEEETVDGIKRGIHQGKGTSFYISSSPDEVALVEGMKRLGFTYLRLKDNHMEILNREDEIERFELLEVLNFDSVRRRMSVIVRSGTGELYLFCKGADSSIFPRVISGKVEQVRARVEHNAVEGLRTLCVAYKLLTFEEYQDICQLLETAKLALQERDKKLAEAYDAIERDFILLGATAVEDRLQDKAADTIESLHKAGMKVWVLTGDKMETAAATCYASKLFRRSTQILELTTKRTEEQNLHDVLFDLSRTVLRQHGSLTRDTFSGLSNEFQDYGLIIDGATLTAVMKPDQDGSTGNYKEIFLEICRNCSAVLCCRMAPLQKAQIVKLIKFSKEHPITLAIGDGANDVSMILEAHVGIGIMGKEGRQAARNSDYAIPKFKHLKKMLLVHGHYYYIRIAELVQYFFYKPLYDTAYLTLYNISFTSLPILLYSLIEQHINMDILKRDPSLYRDIAKNSLLRWRIFIYWTFLGVFDAVVFFFGAYFLFDNTTFTSNGQMFGNWTFGTLVFTVLVFTVTLKLALDTHYWTWINHFVIWGSLLFYVVFSLLWGGIIWPFLNYQRMYYVFMQMLSSGPAWLCIILLITVSLLPDVVKKVMCRALWPTTTERIQNADKLYQGHLSEFTPLSSLHASHHKAADAHHLNPRRSEHPSKKLMYTHWGGGADYCTFSSSFGHLGLHSAYSWGGHETSV</sequence>
<evidence type="ECO:0000256" key="7">
    <source>
        <dbReference type="ARBA" id="ARBA00022448"/>
    </source>
</evidence>
<dbReference type="GO" id="GO:0005524">
    <property type="term" value="F:ATP binding"/>
    <property type="evidence" value="ECO:0007669"/>
    <property type="project" value="UniProtKB-UniRule"/>
</dbReference>
<evidence type="ECO:0000256" key="11">
    <source>
        <dbReference type="ARBA" id="ARBA00022723"/>
    </source>
</evidence>
<dbReference type="PROSITE" id="PS00154">
    <property type="entry name" value="ATPASE_E1_E2"/>
    <property type="match status" value="1"/>
</dbReference>
<feature type="binding site" evidence="27">
    <location>
        <position position="826"/>
    </location>
    <ligand>
        <name>Mg(2+)</name>
        <dbReference type="ChEBI" id="CHEBI:18420"/>
    </ligand>
</feature>
<dbReference type="SFLD" id="SFLDF00027">
    <property type="entry name" value="p-type_atpase"/>
    <property type="match status" value="1"/>
</dbReference>
<organism evidence="32 33">
    <name type="scientific">Scleropages formosus</name>
    <name type="common">Asian bonytongue</name>
    <name type="synonym">Osteoglossum formosum</name>
    <dbReference type="NCBI Taxonomy" id="113540"/>
    <lineage>
        <taxon>Eukaryota</taxon>
        <taxon>Metazoa</taxon>
        <taxon>Chordata</taxon>
        <taxon>Craniata</taxon>
        <taxon>Vertebrata</taxon>
        <taxon>Euteleostomi</taxon>
        <taxon>Actinopterygii</taxon>
        <taxon>Neopterygii</taxon>
        <taxon>Teleostei</taxon>
        <taxon>Osteoglossocephala</taxon>
        <taxon>Osteoglossomorpha</taxon>
        <taxon>Osteoglossiformes</taxon>
        <taxon>Osteoglossidae</taxon>
        <taxon>Scleropages</taxon>
    </lineage>
</organism>
<evidence type="ECO:0000256" key="17">
    <source>
        <dbReference type="ARBA" id="ARBA00022967"/>
    </source>
</evidence>
<comment type="subcellular location">
    <subcellularLocation>
        <location evidence="5">Cell membrane</location>
        <topology evidence="5">Multi-pass membrane protein</topology>
    </subcellularLocation>
    <subcellularLocation>
        <location evidence="3">Early endosome</location>
    </subcellularLocation>
    <subcellularLocation>
        <location evidence="4">Endoplasmic reticulum membrane</location>
        <topology evidence="4">Multi-pass membrane protein</topology>
    </subcellularLocation>
    <subcellularLocation>
        <location evidence="28">Membrane</location>
        <topology evidence="28">Multi-pass membrane protein</topology>
    </subcellularLocation>
    <subcellularLocation>
        <location evidence="2">Recycling endosome</location>
    </subcellularLocation>
</comment>
<dbReference type="GO" id="GO:0055037">
    <property type="term" value="C:recycling endosome"/>
    <property type="evidence" value="ECO:0007669"/>
    <property type="project" value="UniProtKB-SubCell"/>
</dbReference>
<dbReference type="GO" id="GO:0000287">
    <property type="term" value="F:magnesium ion binding"/>
    <property type="evidence" value="ECO:0007669"/>
    <property type="project" value="UniProtKB-UniRule"/>
</dbReference>
<keyword evidence="18 28" id="KW-1133">Transmembrane helix</keyword>
<dbReference type="InterPro" id="IPR008250">
    <property type="entry name" value="ATPase_P-typ_transduc_dom_A_sf"/>
</dbReference>
<dbReference type="GO" id="GO:0016887">
    <property type="term" value="F:ATP hydrolysis activity"/>
    <property type="evidence" value="ECO:0007669"/>
    <property type="project" value="InterPro"/>
</dbReference>
<dbReference type="SFLD" id="SFLDG00002">
    <property type="entry name" value="C1.7:_P-type_atpase_like"/>
    <property type="match status" value="1"/>
</dbReference>
<dbReference type="FunFam" id="3.40.50.1000:FF:000012">
    <property type="entry name" value="Phospholipid-transporting ATPase"/>
    <property type="match status" value="1"/>
</dbReference>
<keyword evidence="15 26" id="KW-0067">ATP-binding</keyword>